<evidence type="ECO:0000256" key="2">
    <source>
        <dbReference type="ARBA" id="ARBA00034247"/>
    </source>
</evidence>
<dbReference type="InterPro" id="IPR043128">
    <property type="entry name" value="Rev_trsase/Diguanyl_cyclase"/>
</dbReference>
<accession>A0ABX1TBT8</accession>
<dbReference type="PANTHER" id="PTHR45138">
    <property type="entry name" value="REGULATORY COMPONENTS OF SENSORY TRANSDUCTION SYSTEM"/>
    <property type="match status" value="1"/>
</dbReference>
<dbReference type="InterPro" id="IPR000160">
    <property type="entry name" value="GGDEF_dom"/>
</dbReference>
<dbReference type="EC" id="2.7.7.65" evidence="1"/>
<name>A0ABX1TBT8_9PROT</name>
<evidence type="ECO:0000313" key="5">
    <source>
        <dbReference type="Proteomes" id="UP000886469"/>
    </source>
</evidence>
<dbReference type="SMART" id="SM00267">
    <property type="entry name" value="GGDEF"/>
    <property type="match status" value="1"/>
</dbReference>
<organism evidence="4 5">
    <name type="scientific">Candidatus Accumulibacter contiguus</name>
    <dbReference type="NCBI Taxonomy" id="2954381"/>
    <lineage>
        <taxon>Bacteria</taxon>
        <taxon>Pseudomonadati</taxon>
        <taxon>Pseudomonadota</taxon>
        <taxon>Betaproteobacteria</taxon>
        <taxon>Candidatus Accumulibacter</taxon>
    </lineage>
</organism>
<evidence type="ECO:0000259" key="3">
    <source>
        <dbReference type="PROSITE" id="PS50887"/>
    </source>
</evidence>
<dbReference type="SUPFAM" id="SSF55073">
    <property type="entry name" value="Nucleotide cyclase"/>
    <property type="match status" value="1"/>
</dbReference>
<dbReference type="InterPro" id="IPR050469">
    <property type="entry name" value="Diguanylate_Cyclase"/>
</dbReference>
<comment type="catalytic activity">
    <reaction evidence="2">
        <text>2 GTP = 3',3'-c-di-GMP + 2 diphosphate</text>
        <dbReference type="Rhea" id="RHEA:24898"/>
        <dbReference type="ChEBI" id="CHEBI:33019"/>
        <dbReference type="ChEBI" id="CHEBI:37565"/>
        <dbReference type="ChEBI" id="CHEBI:58805"/>
        <dbReference type="EC" id="2.7.7.65"/>
    </reaction>
</comment>
<proteinExistence type="predicted"/>
<dbReference type="Proteomes" id="UP000886469">
    <property type="component" value="Unassembled WGS sequence"/>
</dbReference>
<dbReference type="PANTHER" id="PTHR45138:SF9">
    <property type="entry name" value="DIGUANYLATE CYCLASE DGCM-RELATED"/>
    <property type="match status" value="1"/>
</dbReference>
<comment type="caution">
    <text evidence="4">The sequence shown here is derived from an EMBL/GenBank/DDBJ whole genome shotgun (WGS) entry which is preliminary data.</text>
</comment>
<dbReference type="Gene3D" id="3.30.70.270">
    <property type="match status" value="1"/>
</dbReference>
<dbReference type="Pfam" id="PF00990">
    <property type="entry name" value="GGDEF"/>
    <property type="match status" value="1"/>
</dbReference>
<dbReference type="EMBL" id="SPMX01000065">
    <property type="protein sequence ID" value="NMQ07144.1"/>
    <property type="molecule type" value="Genomic_DNA"/>
</dbReference>
<keyword evidence="5" id="KW-1185">Reference proteome</keyword>
<sequence>MSTRVRCGSTWIRSTAPSCDPDLPSCQQSTMTAGSPKTEHASEQLVRYEALFRLLDDLHALDDIAEIAKHVVRQWKYFANVANWRLVVADEQGVQLIDGCNGQVYVSKESLLSPWDEYHWQQQRPRLVRLGDPLAGPEPPRHLTGRSPSEILILPFLRMGLCIGLLSVSAGREPFNELDHKFIRIFGAYFAERIWDIRLRTQATEVLINKATRDALTGLLNRGTIIERLGSALALSKRTGEPLSVIICDIDFFKIINDSHGHMAGDEVLRQVSHRLQAETRLGDSLGRYGGEEFLIVLYPCNARDAVQSAERFRHAIADTPVSIEGDGACDLKVTISLGTSSTSGDEKVRIEALLKRADDALYRSKAGGRNRVTAAKEQAIDGSAT</sequence>
<dbReference type="CDD" id="cd01949">
    <property type="entry name" value="GGDEF"/>
    <property type="match status" value="1"/>
</dbReference>
<feature type="domain" description="GGDEF" evidence="3">
    <location>
        <begin position="241"/>
        <end position="378"/>
    </location>
</feature>
<gene>
    <name evidence="4" type="ORF">E4Q08_18815</name>
</gene>
<protein>
    <recommendedName>
        <fullName evidence="1">diguanylate cyclase</fullName>
        <ecNumber evidence="1">2.7.7.65</ecNumber>
    </recommendedName>
</protein>
<reference evidence="4" key="1">
    <citation type="submission" date="2019-03" db="EMBL/GenBank/DDBJ databases">
        <title>Metabolic reconstructions from genomes of highly enriched 'Candidatus Accumulibacter' and 'Candidatus Competibacter' bioreactor populations.</title>
        <authorList>
            <person name="Annavajhala M.K."/>
            <person name="Welles L."/>
            <person name="Abbas B."/>
            <person name="Sorokin D."/>
            <person name="Park H."/>
            <person name="Van Loosdrecht M."/>
            <person name="Chandran K."/>
        </authorList>
    </citation>
    <scope>NUCLEOTIDE SEQUENCE</scope>
    <source>
        <strain evidence="4">SBR_L</strain>
    </source>
</reference>
<dbReference type="InterPro" id="IPR029787">
    <property type="entry name" value="Nucleotide_cyclase"/>
</dbReference>
<evidence type="ECO:0000313" key="4">
    <source>
        <dbReference type="EMBL" id="NMQ07144.1"/>
    </source>
</evidence>
<dbReference type="PROSITE" id="PS50887">
    <property type="entry name" value="GGDEF"/>
    <property type="match status" value="1"/>
</dbReference>
<evidence type="ECO:0000256" key="1">
    <source>
        <dbReference type="ARBA" id="ARBA00012528"/>
    </source>
</evidence>
<dbReference type="NCBIfam" id="TIGR00254">
    <property type="entry name" value="GGDEF"/>
    <property type="match status" value="1"/>
</dbReference>